<evidence type="ECO:0000313" key="4">
    <source>
        <dbReference type="Proteomes" id="UP001228905"/>
    </source>
</evidence>
<proteinExistence type="predicted"/>
<sequence length="109" mass="11211">MRILTTALLVAASAASLATAAYAEAARFNDAQFIKAARCRGLAGAPGLGGDKAAFDAVLKAQRQGRETYTRDRADAARSDAEHQARNASDAEKQALSAELSGACAALLS</sequence>
<protein>
    <submittedName>
        <fullName evidence="3">Uncharacterized protein</fullName>
    </submittedName>
</protein>
<feature type="signal peptide" evidence="2">
    <location>
        <begin position="1"/>
        <end position="25"/>
    </location>
</feature>
<dbReference type="RefSeq" id="WP_307352855.1">
    <property type="nucleotide sequence ID" value="NZ_JAUSVS010000014.1"/>
</dbReference>
<dbReference type="EMBL" id="JAUSVS010000014">
    <property type="protein sequence ID" value="MDQ0466715.1"/>
    <property type="molecule type" value="Genomic_DNA"/>
</dbReference>
<evidence type="ECO:0000256" key="2">
    <source>
        <dbReference type="SAM" id="SignalP"/>
    </source>
</evidence>
<keyword evidence="2" id="KW-0732">Signal</keyword>
<comment type="caution">
    <text evidence="3">The sequence shown here is derived from an EMBL/GenBank/DDBJ whole genome shotgun (WGS) entry which is preliminary data.</text>
</comment>
<keyword evidence="4" id="KW-1185">Reference proteome</keyword>
<feature type="region of interest" description="Disordered" evidence="1">
    <location>
        <begin position="66"/>
        <end position="93"/>
    </location>
</feature>
<organism evidence="3 4">
    <name type="scientific">Caulobacter ginsengisoli</name>
    <dbReference type="NCBI Taxonomy" id="400775"/>
    <lineage>
        <taxon>Bacteria</taxon>
        <taxon>Pseudomonadati</taxon>
        <taxon>Pseudomonadota</taxon>
        <taxon>Alphaproteobacteria</taxon>
        <taxon>Caulobacterales</taxon>
        <taxon>Caulobacteraceae</taxon>
        <taxon>Caulobacter</taxon>
    </lineage>
</organism>
<accession>A0ABU0IXJ8</accession>
<reference evidence="3 4" key="1">
    <citation type="submission" date="2023-07" db="EMBL/GenBank/DDBJ databases">
        <title>Genomic Encyclopedia of Type Strains, Phase IV (KMG-IV): sequencing the most valuable type-strain genomes for metagenomic binning, comparative biology and taxonomic classification.</title>
        <authorList>
            <person name="Goeker M."/>
        </authorList>
    </citation>
    <scope>NUCLEOTIDE SEQUENCE [LARGE SCALE GENOMIC DNA]</scope>
    <source>
        <strain evidence="3 4">DSM 18695</strain>
    </source>
</reference>
<name>A0ABU0IXJ8_9CAUL</name>
<gene>
    <name evidence="3" type="ORF">QO010_004511</name>
</gene>
<feature type="chain" id="PRO_5045684647" evidence="2">
    <location>
        <begin position="26"/>
        <end position="109"/>
    </location>
</feature>
<evidence type="ECO:0000256" key="1">
    <source>
        <dbReference type="SAM" id="MobiDB-lite"/>
    </source>
</evidence>
<evidence type="ECO:0000313" key="3">
    <source>
        <dbReference type="EMBL" id="MDQ0466715.1"/>
    </source>
</evidence>
<dbReference type="Proteomes" id="UP001228905">
    <property type="component" value="Unassembled WGS sequence"/>
</dbReference>